<comment type="caution">
    <text evidence="2">The sequence shown here is derived from an EMBL/GenBank/DDBJ whole genome shotgun (WGS) entry which is preliminary data.</text>
</comment>
<sequence length="306" mass="36168">MDNSIEYAEFEWVKKMIMCNFKNLKINHIMPLGEGWMSRAYLINHEIVFRFPKEKDGSIDTEKEIKALPSLKKHISLKIPEFIYCGKQDNGYPFVGYRLLPGVPMDEQLFCSLPSETKDKIAHQIAEFMDQISSFCVEQAKNLNIPETNFYQYYLENFNEVKKKAFTKINQDMQTYIAFRFETYLEDKNHFRYSPKLLHADLSMDHLLFDLKRQEITGIIDFGDMKIGDPDYEYLYLLEECGETFTKKVMELREEENVQHKDEKLSFFLTADNVALLLEGLNRNDREMFEEAVELIQCEMNTNHKG</sequence>
<dbReference type="EMBL" id="LJIX01000006">
    <property type="protein sequence ID" value="KQL21006.1"/>
    <property type="molecule type" value="Genomic_DNA"/>
</dbReference>
<dbReference type="InterPro" id="IPR051678">
    <property type="entry name" value="AGP_Transferase"/>
</dbReference>
<keyword evidence="3" id="KW-1185">Reference proteome</keyword>
<name>A0A0Q3QTF8_9BACI</name>
<proteinExistence type="predicted"/>
<dbReference type="AlphaFoldDB" id="A0A0Q3QTF8"/>
<dbReference type="InterPro" id="IPR011009">
    <property type="entry name" value="Kinase-like_dom_sf"/>
</dbReference>
<dbReference type="Pfam" id="PF01636">
    <property type="entry name" value="APH"/>
    <property type="match status" value="1"/>
</dbReference>
<evidence type="ECO:0000313" key="3">
    <source>
        <dbReference type="Proteomes" id="UP000050996"/>
    </source>
</evidence>
<organism evidence="2 3">
    <name type="scientific">Cytobacillus solani</name>
    <dbReference type="NCBI Taxonomy" id="1637975"/>
    <lineage>
        <taxon>Bacteria</taxon>
        <taxon>Bacillati</taxon>
        <taxon>Bacillota</taxon>
        <taxon>Bacilli</taxon>
        <taxon>Bacillales</taxon>
        <taxon>Bacillaceae</taxon>
        <taxon>Cytobacillus</taxon>
    </lineage>
</organism>
<dbReference type="SUPFAM" id="SSF56112">
    <property type="entry name" value="Protein kinase-like (PK-like)"/>
    <property type="match status" value="1"/>
</dbReference>
<evidence type="ECO:0000259" key="1">
    <source>
        <dbReference type="Pfam" id="PF01636"/>
    </source>
</evidence>
<dbReference type="Proteomes" id="UP000050996">
    <property type="component" value="Unassembled WGS sequence"/>
</dbReference>
<feature type="domain" description="Aminoglycoside phosphotransferase" evidence="1">
    <location>
        <begin position="29"/>
        <end position="240"/>
    </location>
</feature>
<dbReference type="PATRIC" id="fig|1637975.4.peg.4411"/>
<dbReference type="InterPro" id="IPR002575">
    <property type="entry name" value="Aminoglycoside_PTrfase"/>
</dbReference>
<dbReference type="PANTHER" id="PTHR21310:SF15">
    <property type="entry name" value="AMINOGLYCOSIDE PHOSPHOTRANSFERASE DOMAIN-CONTAINING PROTEIN"/>
    <property type="match status" value="1"/>
</dbReference>
<dbReference type="RefSeq" id="WP_053478227.1">
    <property type="nucleotide sequence ID" value="NZ_CP041305.1"/>
</dbReference>
<dbReference type="Gene3D" id="3.90.1200.10">
    <property type="match status" value="1"/>
</dbReference>
<dbReference type="PANTHER" id="PTHR21310">
    <property type="entry name" value="AMINOGLYCOSIDE PHOSPHOTRANSFERASE-RELATED-RELATED"/>
    <property type="match status" value="1"/>
</dbReference>
<keyword evidence="2" id="KW-0808">Transferase</keyword>
<accession>A0A0Q3QTF8</accession>
<protein>
    <submittedName>
        <fullName evidence="2">Aminoglycoside phosphotransferase</fullName>
    </submittedName>
</protein>
<gene>
    <name evidence="2" type="ORF">AN957_22135</name>
</gene>
<reference evidence="2 3" key="1">
    <citation type="submission" date="2015-09" db="EMBL/GenBank/DDBJ databases">
        <title>Genome sequencing project for genomic taxonomy and phylogenomics of Bacillus-like bacteria.</title>
        <authorList>
            <person name="Liu B."/>
            <person name="Wang J."/>
            <person name="Zhu Y."/>
            <person name="Liu G."/>
            <person name="Chen Q."/>
            <person name="Chen Z."/>
            <person name="Lan J."/>
            <person name="Che J."/>
            <person name="Ge C."/>
            <person name="Shi H."/>
            <person name="Pan Z."/>
            <person name="Liu X."/>
        </authorList>
    </citation>
    <scope>NUCLEOTIDE SEQUENCE [LARGE SCALE GENOMIC DNA]</scope>
    <source>
        <strain evidence="2 3">FJAT-18043</strain>
    </source>
</reference>
<dbReference type="STRING" id="1637975.AN957_22135"/>
<evidence type="ECO:0000313" key="2">
    <source>
        <dbReference type="EMBL" id="KQL21006.1"/>
    </source>
</evidence>
<dbReference type="GO" id="GO:0016740">
    <property type="term" value="F:transferase activity"/>
    <property type="evidence" value="ECO:0007669"/>
    <property type="project" value="UniProtKB-KW"/>
</dbReference>
<dbReference type="Gene3D" id="3.30.200.20">
    <property type="entry name" value="Phosphorylase Kinase, domain 1"/>
    <property type="match status" value="1"/>
</dbReference>